<accession>A0A1F6GAD4</accession>
<dbReference type="AlphaFoldDB" id="A0A1F6GAD4"/>
<comment type="caution">
    <text evidence="1">The sequence shown here is derived from an EMBL/GenBank/DDBJ whole genome shotgun (WGS) entry which is preliminary data.</text>
</comment>
<dbReference type="EMBL" id="MFNE01000026">
    <property type="protein sequence ID" value="OGG95075.1"/>
    <property type="molecule type" value="Genomic_DNA"/>
</dbReference>
<evidence type="ECO:0000313" key="1">
    <source>
        <dbReference type="EMBL" id="OGG95075.1"/>
    </source>
</evidence>
<sequence length="106" mass="12192">MEVHRQTCQLCGSHEQRNLLVRESGEPDKVFVECAKCHELVARYIVSPGGYFHAHRGYESFLRGVARSGEVMSGKKLTEEFEEMQGQVEARFERIKIILAEKHKVD</sequence>
<dbReference type="Proteomes" id="UP000178449">
    <property type="component" value="Unassembled WGS sequence"/>
</dbReference>
<dbReference type="STRING" id="1817772.A2527_07830"/>
<proteinExistence type="predicted"/>
<protein>
    <submittedName>
        <fullName evidence="1">Uncharacterized protein</fullName>
    </submittedName>
</protein>
<organism evidence="1 2">
    <name type="scientific">Candidatus Lambdaproteobacteria bacterium RIFOXYD2_FULL_50_16</name>
    <dbReference type="NCBI Taxonomy" id="1817772"/>
    <lineage>
        <taxon>Bacteria</taxon>
        <taxon>Pseudomonadati</taxon>
        <taxon>Pseudomonadota</taxon>
        <taxon>Candidatus Lambdaproteobacteria</taxon>
    </lineage>
</organism>
<reference evidence="1 2" key="1">
    <citation type="journal article" date="2016" name="Nat. Commun.">
        <title>Thousands of microbial genomes shed light on interconnected biogeochemical processes in an aquifer system.</title>
        <authorList>
            <person name="Anantharaman K."/>
            <person name="Brown C.T."/>
            <person name="Hug L.A."/>
            <person name="Sharon I."/>
            <person name="Castelle C.J."/>
            <person name="Probst A.J."/>
            <person name="Thomas B.C."/>
            <person name="Singh A."/>
            <person name="Wilkins M.J."/>
            <person name="Karaoz U."/>
            <person name="Brodie E.L."/>
            <person name="Williams K.H."/>
            <person name="Hubbard S.S."/>
            <person name="Banfield J.F."/>
        </authorList>
    </citation>
    <scope>NUCLEOTIDE SEQUENCE [LARGE SCALE GENOMIC DNA]</scope>
</reference>
<name>A0A1F6GAD4_9PROT</name>
<gene>
    <name evidence="1" type="ORF">A2527_07830</name>
</gene>
<evidence type="ECO:0000313" key="2">
    <source>
        <dbReference type="Proteomes" id="UP000178449"/>
    </source>
</evidence>